<dbReference type="PANTHER" id="PTHR13354:SF11">
    <property type="entry name" value="LYSINE-SPECIFIC DEMETHYLASE 9"/>
    <property type="match status" value="1"/>
</dbReference>
<feature type="compositionally biased region" description="Basic and acidic residues" evidence="2">
    <location>
        <begin position="1184"/>
        <end position="1220"/>
    </location>
</feature>
<feature type="compositionally biased region" description="Basic and acidic residues" evidence="2">
    <location>
        <begin position="352"/>
        <end position="361"/>
    </location>
</feature>
<dbReference type="InParanoid" id="A0A7M7QJF0"/>
<feature type="compositionally biased region" description="Low complexity" evidence="2">
    <location>
        <begin position="1296"/>
        <end position="1314"/>
    </location>
</feature>
<feature type="compositionally biased region" description="Low complexity" evidence="2">
    <location>
        <begin position="338"/>
        <end position="351"/>
    </location>
</feature>
<dbReference type="GO" id="GO:0005634">
    <property type="term" value="C:nucleus"/>
    <property type="evidence" value="ECO:0007669"/>
    <property type="project" value="InterPro"/>
</dbReference>
<feature type="compositionally biased region" description="Basic and acidic residues" evidence="2">
    <location>
        <begin position="1148"/>
        <end position="1172"/>
    </location>
</feature>
<evidence type="ECO:0000313" key="4">
    <source>
        <dbReference type="Proteomes" id="UP000002358"/>
    </source>
</evidence>
<name>A0A7M7QJF0_NASVI</name>
<feature type="region of interest" description="Disordered" evidence="2">
    <location>
        <begin position="16"/>
        <end position="64"/>
    </location>
</feature>
<protein>
    <recommendedName>
        <fullName evidence="5">Round spermatid basic protein 1-like protein</fullName>
    </recommendedName>
</protein>
<feature type="compositionally biased region" description="Basic and acidic residues" evidence="2">
    <location>
        <begin position="864"/>
        <end position="876"/>
    </location>
</feature>
<dbReference type="OrthoDB" id="7689364at2759"/>
<feature type="compositionally biased region" description="Polar residues" evidence="2">
    <location>
        <begin position="203"/>
        <end position="213"/>
    </location>
</feature>
<dbReference type="GeneID" id="100124245"/>
<feature type="compositionally biased region" description="Basic and acidic residues" evidence="2">
    <location>
        <begin position="1354"/>
        <end position="1363"/>
    </location>
</feature>
<dbReference type="EnsemblMetazoa" id="XM_031932474">
    <property type="protein sequence ID" value="XP_031788334"/>
    <property type="gene ID" value="LOC100124245"/>
</dbReference>
<evidence type="ECO:0000256" key="2">
    <source>
        <dbReference type="SAM" id="MobiDB-lite"/>
    </source>
</evidence>
<organism evidence="3 4">
    <name type="scientific">Nasonia vitripennis</name>
    <name type="common">Parasitic wasp</name>
    <dbReference type="NCBI Taxonomy" id="7425"/>
    <lineage>
        <taxon>Eukaryota</taxon>
        <taxon>Metazoa</taxon>
        <taxon>Ecdysozoa</taxon>
        <taxon>Arthropoda</taxon>
        <taxon>Hexapoda</taxon>
        <taxon>Insecta</taxon>
        <taxon>Pterygota</taxon>
        <taxon>Neoptera</taxon>
        <taxon>Endopterygota</taxon>
        <taxon>Hymenoptera</taxon>
        <taxon>Apocrita</taxon>
        <taxon>Proctotrupomorpha</taxon>
        <taxon>Chalcidoidea</taxon>
        <taxon>Pteromalidae</taxon>
        <taxon>Pteromalinae</taxon>
        <taxon>Nasonia</taxon>
    </lineage>
</organism>
<feature type="region of interest" description="Disordered" evidence="2">
    <location>
        <begin position="296"/>
        <end position="368"/>
    </location>
</feature>
<feature type="compositionally biased region" description="Basic and acidic residues" evidence="2">
    <location>
        <begin position="832"/>
        <end position="857"/>
    </location>
</feature>
<feature type="compositionally biased region" description="Polar residues" evidence="2">
    <location>
        <begin position="170"/>
        <end position="190"/>
    </location>
</feature>
<dbReference type="PANTHER" id="PTHR13354">
    <property type="entry name" value="ROUND SPERMATID BASIC PROTEIN 1"/>
    <property type="match status" value="1"/>
</dbReference>
<evidence type="ECO:0000313" key="3">
    <source>
        <dbReference type="EnsemblMetazoa" id="XP_031788334"/>
    </source>
</evidence>
<feature type="compositionally biased region" description="Polar residues" evidence="2">
    <location>
        <begin position="1318"/>
        <end position="1336"/>
    </location>
</feature>
<feature type="compositionally biased region" description="Low complexity" evidence="2">
    <location>
        <begin position="1173"/>
        <end position="1183"/>
    </location>
</feature>
<reference evidence="3" key="1">
    <citation type="submission" date="2021-01" db="UniProtKB">
        <authorList>
            <consortium name="EnsemblMetazoa"/>
        </authorList>
    </citation>
    <scope>IDENTIFICATION</scope>
</reference>
<feature type="compositionally biased region" description="Polar residues" evidence="2">
    <location>
        <begin position="1364"/>
        <end position="1386"/>
    </location>
</feature>
<feature type="region of interest" description="Disordered" evidence="2">
    <location>
        <begin position="101"/>
        <end position="126"/>
    </location>
</feature>
<proteinExistence type="inferred from homology"/>
<feature type="region of interest" description="Disordered" evidence="2">
    <location>
        <begin position="1141"/>
        <end position="1386"/>
    </location>
</feature>
<feature type="compositionally biased region" description="Polar residues" evidence="2">
    <location>
        <begin position="930"/>
        <end position="939"/>
    </location>
</feature>
<dbReference type="SMR" id="A0A7M7QJF0"/>
<dbReference type="KEGG" id="nvi:100124245"/>
<dbReference type="Proteomes" id="UP000002358">
    <property type="component" value="Chromosome 5"/>
</dbReference>
<feature type="compositionally biased region" description="Basic and acidic residues" evidence="2">
    <location>
        <begin position="886"/>
        <end position="929"/>
    </location>
</feature>
<sequence>MATDIASGAVSSVRCDVNSGVGVARTGSEKRADEHEDEAEDSPRSRQAWRSLEQPAQLEGTTPTVVATDTAGAFATVAAPLPPAETSSDSFTLRLPSTSTFRSLQKNAGPAASVAEMSGNDEASDDAAAATTARLVDAAAAADATRLMIEQDTAAEGDTPCPKPHAAEMTGNSKGCLSPVDSSSSPNNEVRYTKGVATEKAGNASSKSPQLAESLQSSGQLGLGSPKSPDYPPRVSLGPNSPASAIVTKSTMTYGLPMVSAGNVWKTNAKIIENAYAKKLKVESSLENNFHQCSIKQEKEDIDTPSESVERPAVDRVKQEPEELKNEPDSSKCKSESKVVSQSKSHSSSSSSRDKHRDQRSERHHCTRCYKRSKIKRNSIGIQCQRDRRSSTSTVLNHRSQSSVSSILKSNSDNLKLNLQCKNYKLLDKQSDKSETSVHLQGLKYKDFIHIETYPNGGASVVHMYQDEIDALTSEQLEELAQEYFQVVFGEDENGNAYHVMGIVHNAASYMPDLLDHMADIYPTLTVKNGVLGHKSDIETTTMLQYKEHVCKAYNNGTFRYGPLHQISLVGTVHEEVGGYFPNILQMLEENIFLKKTMPWGPLSAVRMESPQESNDGPILWIRPGEQLVPTADINKSPCKRRRTGINELRNLQYLPRLSEAREYMFEDRTRAHADHVGHGLDRMTTAAVGVLKAIHGGQPCEFNRITKDVIAFHAADFPELVEKLQLDLHEPPISQCVQWLEDAKLNQLRRQSIRYARVSLYDNDIYFLPRNIIHQFRTVSAVSSIAWHVRLQRYYPEDTTSTTVNAGPRRSSHSHTKSKKALVDTEEDEQKENTDSQRIDRRDNADEEKKAKERAAEYQGNLKKSDQQQKEKRSSTTETITLDKNATEKSQRQRHKEHSDDRKQERRKSSTEKRERDKKHQDRHRSSDKSNSIKNTNTSGSSSHHHSSSSSNHESSKRKHGEKSSPSSSEHRRHSSSSSHHASKTEARSSSSSSQTLEAVPKPQLKELPKPNVESTRVSEPPSLKQDSIPVKVDTELLSARQTVGKTYATQVVDKALEIAISKTDVQEQCQSLRDGVSSASKEMLEKIRKESLEIAEKLFSEDSAAVEKAYRLLEAETVSAFTSKLDCATENAVKALIETAEDESKEESVVKNEADENTKIATVEEEKRESSPTTLTMPSTSIDEKCIESKTEKSTCEKKPSNSHSDDKSNHEKNEKKPSSSSSSNSSRDDRKHREHKKTEHRDRDRDRNRDRERDKNRDKERDRKRHHNSSSSSRHISSGSSSHRHKSSKSSKDSSSSSTHNRSSHSSSHKSLSSERNNNPSDPLVSGSTSNSGNHKRKSSSSSSVSSNTEPETKKLRTEEISNNVIASTADQIQENNSANTVT</sequence>
<comment type="similarity">
    <text evidence="1">Belongs to the round spermatid basic protein 1 family.</text>
</comment>
<feature type="compositionally biased region" description="Basic and acidic residues" evidence="2">
    <location>
        <begin position="1229"/>
        <end position="1264"/>
    </location>
</feature>
<accession>A0A7M7QJF0</accession>
<feature type="compositionally biased region" description="Basic and acidic residues" evidence="2">
    <location>
        <begin position="308"/>
        <end position="337"/>
    </location>
</feature>
<keyword evidence="4" id="KW-1185">Reference proteome</keyword>
<feature type="compositionally biased region" description="Low complexity" evidence="2">
    <location>
        <begin position="214"/>
        <end position="225"/>
    </location>
</feature>
<evidence type="ECO:0000256" key="1">
    <source>
        <dbReference type="ARBA" id="ARBA00010560"/>
    </source>
</evidence>
<feature type="compositionally biased region" description="Low complexity" evidence="2">
    <location>
        <begin position="1272"/>
        <end position="1284"/>
    </location>
</feature>
<feature type="region of interest" description="Disordered" evidence="2">
    <location>
        <begin position="800"/>
        <end position="1033"/>
    </location>
</feature>
<dbReference type="InterPro" id="IPR026306">
    <property type="entry name" value="RSBN1/Dpy-2/CEP530"/>
</dbReference>
<feature type="region of interest" description="Disordered" evidence="2">
    <location>
        <begin position="154"/>
        <end position="242"/>
    </location>
</feature>
<feature type="compositionally biased region" description="Basic residues" evidence="2">
    <location>
        <begin position="811"/>
        <end position="821"/>
    </location>
</feature>
<evidence type="ECO:0008006" key="5">
    <source>
        <dbReference type="Google" id="ProtNLM"/>
    </source>
</evidence>
<dbReference type="RefSeq" id="XP_031788334.1">
    <property type="nucleotide sequence ID" value="XM_031932474.2"/>
</dbReference>